<dbReference type="PANTHER" id="PTHR24286">
    <property type="entry name" value="CYTOCHROME P450 26"/>
    <property type="match status" value="1"/>
</dbReference>
<dbReference type="InterPro" id="IPR017972">
    <property type="entry name" value="Cyt_P450_CS"/>
</dbReference>
<feature type="binding site" description="axial binding residue" evidence="5">
    <location>
        <position position="414"/>
    </location>
    <ligand>
        <name>heme</name>
        <dbReference type="ChEBI" id="CHEBI:30413"/>
    </ligand>
    <ligandPart>
        <name>Fe</name>
        <dbReference type="ChEBI" id="CHEBI:18248"/>
    </ligandPart>
</feature>
<keyword evidence="7" id="KW-0732">Signal</keyword>
<dbReference type="SUPFAM" id="SSF48264">
    <property type="entry name" value="Cytochrome P450"/>
    <property type="match status" value="1"/>
</dbReference>
<accession>A0AA38LEG2</accession>
<dbReference type="GO" id="GO:0016125">
    <property type="term" value="P:sterol metabolic process"/>
    <property type="evidence" value="ECO:0007669"/>
    <property type="project" value="TreeGrafter"/>
</dbReference>
<feature type="signal peptide" evidence="7">
    <location>
        <begin position="1"/>
        <end position="19"/>
    </location>
</feature>
<dbReference type="AlphaFoldDB" id="A0AA38LEG2"/>
<dbReference type="CDD" id="cd11043">
    <property type="entry name" value="CYP90-like"/>
    <property type="match status" value="1"/>
</dbReference>
<comment type="caution">
    <text evidence="8">The sequence shown here is derived from an EMBL/GenBank/DDBJ whole genome shotgun (WGS) entry which is preliminary data.</text>
</comment>
<name>A0AA38LEG2_TAXCH</name>
<dbReference type="InterPro" id="IPR002401">
    <property type="entry name" value="Cyt_P450_E_grp-I"/>
</dbReference>
<dbReference type="GO" id="GO:0005506">
    <property type="term" value="F:iron ion binding"/>
    <property type="evidence" value="ECO:0007669"/>
    <property type="project" value="InterPro"/>
</dbReference>
<sequence length="435" mass="50100">MGVALSMAVIVWRIIRVASQTRKNHRVPPGSTGWPLIGETISFYRAMRSPINPRRFIQDHEHRYGTIFRSNLFGISQIIVSVDPEFNRYVLQNEGRLFEANYPKSLRNLIGKYGLLSVHGELQRKLHATASNLLKHEGLSSGFMDDIQNALLAGIERWQDKRVIHLQEECNKVVLNLMGKKLLDLPPYEEVEEIYKAFDAFVGALLKIPIQFPGSAYARGIKAREFLIKKIYECIDERRQHSQVVRNDLLTKLLKEESLPDEIIADFILFLLFTGYETTSTAMAFAIKFLTDSPLALEELRAEHDALLQAKGNERLNWNDYLSMKFTHCVIKETLRLGNVAPGVFREAKQDVQVKDFVIPKGWTVYVLLCGTNLDEKHYSKPLTFNPWRWQNEAALELSDNPWYMPFGRGARLCPGYHLARFEIALFLHNFLSKF</sequence>
<dbReference type="Proteomes" id="UP000824469">
    <property type="component" value="Unassembled WGS sequence"/>
</dbReference>
<comment type="pathway">
    <text evidence="1">Alkaloid biosynthesis; taxol biosynthesis.</text>
</comment>
<proteinExistence type="inferred from homology"/>
<evidence type="ECO:0000256" key="2">
    <source>
        <dbReference type="ARBA" id="ARBA00022723"/>
    </source>
</evidence>
<dbReference type="PRINTS" id="PR00385">
    <property type="entry name" value="P450"/>
</dbReference>
<organism evidence="8 9">
    <name type="scientific">Taxus chinensis</name>
    <name type="common">Chinese yew</name>
    <name type="synonym">Taxus wallichiana var. chinensis</name>
    <dbReference type="NCBI Taxonomy" id="29808"/>
    <lineage>
        <taxon>Eukaryota</taxon>
        <taxon>Viridiplantae</taxon>
        <taxon>Streptophyta</taxon>
        <taxon>Embryophyta</taxon>
        <taxon>Tracheophyta</taxon>
        <taxon>Spermatophyta</taxon>
        <taxon>Pinopsida</taxon>
        <taxon>Pinidae</taxon>
        <taxon>Conifers II</taxon>
        <taxon>Cupressales</taxon>
        <taxon>Taxaceae</taxon>
        <taxon>Taxus</taxon>
    </lineage>
</organism>
<dbReference type="GO" id="GO:0004497">
    <property type="term" value="F:monooxygenase activity"/>
    <property type="evidence" value="ECO:0007669"/>
    <property type="project" value="UniProtKB-KW"/>
</dbReference>
<keyword evidence="6" id="KW-0503">Monooxygenase</keyword>
<dbReference type="Pfam" id="PF00067">
    <property type="entry name" value="p450"/>
    <property type="match status" value="1"/>
</dbReference>
<evidence type="ECO:0000256" key="3">
    <source>
        <dbReference type="ARBA" id="ARBA00023004"/>
    </source>
</evidence>
<evidence type="ECO:0000256" key="7">
    <source>
        <dbReference type="SAM" id="SignalP"/>
    </source>
</evidence>
<dbReference type="GO" id="GO:0010268">
    <property type="term" value="P:brassinosteroid homeostasis"/>
    <property type="evidence" value="ECO:0007669"/>
    <property type="project" value="TreeGrafter"/>
</dbReference>
<gene>
    <name evidence="8" type="ORF">KI387_020509</name>
</gene>
<keyword evidence="5 6" id="KW-0349">Heme</keyword>
<dbReference type="GO" id="GO:0016705">
    <property type="term" value="F:oxidoreductase activity, acting on paired donors, with incorporation or reduction of molecular oxygen"/>
    <property type="evidence" value="ECO:0007669"/>
    <property type="project" value="InterPro"/>
</dbReference>
<evidence type="ECO:0000313" key="8">
    <source>
        <dbReference type="EMBL" id="KAH9318740.1"/>
    </source>
</evidence>
<keyword evidence="6" id="KW-0560">Oxidoreductase</keyword>
<dbReference type="Gene3D" id="1.10.630.10">
    <property type="entry name" value="Cytochrome P450"/>
    <property type="match status" value="1"/>
</dbReference>
<dbReference type="GO" id="GO:0042617">
    <property type="term" value="P:paclitaxel biosynthetic process"/>
    <property type="evidence" value="ECO:0007669"/>
    <property type="project" value="UniProtKB-KW"/>
</dbReference>
<reference evidence="8 9" key="1">
    <citation type="journal article" date="2021" name="Nat. Plants">
        <title>The Taxus genome provides insights into paclitaxel biosynthesis.</title>
        <authorList>
            <person name="Xiong X."/>
            <person name="Gou J."/>
            <person name="Liao Q."/>
            <person name="Li Y."/>
            <person name="Zhou Q."/>
            <person name="Bi G."/>
            <person name="Li C."/>
            <person name="Du R."/>
            <person name="Wang X."/>
            <person name="Sun T."/>
            <person name="Guo L."/>
            <person name="Liang H."/>
            <person name="Lu P."/>
            <person name="Wu Y."/>
            <person name="Zhang Z."/>
            <person name="Ro D.K."/>
            <person name="Shang Y."/>
            <person name="Huang S."/>
            <person name="Yan J."/>
        </authorList>
    </citation>
    <scope>NUCLEOTIDE SEQUENCE [LARGE SCALE GENOMIC DNA]</scope>
    <source>
        <strain evidence="8">Ta-2019</strain>
    </source>
</reference>
<evidence type="ECO:0000313" key="9">
    <source>
        <dbReference type="Proteomes" id="UP000824469"/>
    </source>
</evidence>
<evidence type="ECO:0008006" key="10">
    <source>
        <dbReference type="Google" id="ProtNLM"/>
    </source>
</evidence>
<dbReference type="EMBL" id="JAHRHJ020000004">
    <property type="protein sequence ID" value="KAH9318740.1"/>
    <property type="molecule type" value="Genomic_DNA"/>
</dbReference>
<evidence type="ECO:0000256" key="5">
    <source>
        <dbReference type="PIRSR" id="PIRSR602401-1"/>
    </source>
</evidence>
<keyword evidence="4" id="KW-0876">Taxol biosynthesis</keyword>
<dbReference type="InterPro" id="IPR036396">
    <property type="entry name" value="Cyt_P450_sf"/>
</dbReference>
<evidence type="ECO:0000256" key="4">
    <source>
        <dbReference type="ARBA" id="ARBA00023059"/>
    </source>
</evidence>
<dbReference type="OMA" id="DCPKAYQ"/>
<evidence type="ECO:0000256" key="6">
    <source>
        <dbReference type="RuleBase" id="RU000461"/>
    </source>
</evidence>
<comment type="similarity">
    <text evidence="6">Belongs to the cytochrome P450 family.</text>
</comment>
<feature type="non-terminal residue" evidence="8">
    <location>
        <position position="1"/>
    </location>
</feature>
<dbReference type="InterPro" id="IPR001128">
    <property type="entry name" value="Cyt_P450"/>
</dbReference>
<dbReference type="PRINTS" id="PR00463">
    <property type="entry name" value="EP450I"/>
</dbReference>
<keyword evidence="2 5" id="KW-0479">Metal-binding</keyword>
<protein>
    <recommendedName>
        <fullName evidence="10">Cytochrome P450</fullName>
    </recommendedName>
</protein>
<evidence type="ECO:0000256" key="1">
    <source>
        <dbReference type="ARBA" id="ARBA00005122"/>
    </source>
</evidence>
<keyword evidence="9" id="KW-1185">Reference proteome</keyword>
<feature type="chain" id="PRO_5041430136" description="Cytochrome P450" evidence="7">
    <location>
        <begin position="20"/>
        <end position="435"/>
    </location>
</feature>
<dbReference type="PROSITE" id="PS00086">
    <property type="entry name" value="CYTOCHROME_P450"/>
    <property type="match status" value="1"/>
</dbReference>
<dbReference type="GO" id="GO:0020037">
    <property type="term" value="F:heme binding"/>
    <property type="evidence" value="ECO:0007669"/>
    <property type="project" value="InterPro"/>
</dbReference>
<comment type="cofactor">
    <cofactor evidence="5">
        <name>heme</name>
        <dbReference type="ChEBI" id="CHEBI:30413"/>
    </cofactor>
</comment>
<keyword evidence="3 5" id="KW-0408">Iron</keyword>
<dbReference type="PANTHER" id="PTHR24286:SF232">
    <property type="entry name" value="CYTOCHROME P450 SUPERFAMILY PROTEIN"/>
    <property type="match status" value="1"/>
</dbReference>
<dbReference type="GO" id="GO:0016132">
    <property type="term" value="P:brassinosteroid biosynthetic process"/>
    <property type="evidence" value="ECO:0007669"/>
    <property type="project" value="TreeGrafter"/>
</dbReference>